<evidence type="ECO:0000256" key="1">
    <source>
        <dbReference type="SAM" id="MobiDB-lite"/>
    </source>
</evidence>
<keyword evidence="2" id="KW-0812">Transmembrane</keyword>
<keyword evidence="2" id="KW-1133">Transmembrane helix</keyword>
<dbReference type="Gene3D" id="3.30.200.20">
    <property type="entry name" value="Phosphorylase Kinase, domain 1"/>
    <property type="match status" value="1"/>
</dbReference>
<dbReference type="SMART" id="SM00219">
    <property type="entry name" value="TyrKc"/>
    <property type="match status" value="1"/>
</dbReference>
<dbReference type="InterPro" id="IPR050122">
    <property type="entry name" value="RTK"/>
</dbReference>
<dbReference type="GO" id="GO:0007169">
    <property type="term" value="P:cell surface receptor protein tyrosine kinase signaling pathway"/>
    <property type="evidence" value="ECO:0000318"/>
    <property type="project" value="GO_Central"/>
</dbReference>
<dbReference type="Proteomes" id="UP000005239">
    <property type="component" value="Unassembled WGS sequence"/>
</dbReference>
<dbReference type="EnsemblMetazoa" id="PPA01181.1">
    <property type="protein sequence ID" value="PPA01181.1"/>
    <property type="gene ID" value="WBGene00090735"/>
</dbReference>
<dbReference type="Gene3D" id="1.10.510.10">
    <property type="entry name" value="Transferase(Phosphotransferase) domain 1"/>
    <property type="match status" value="1"/>
</dbReference>
<dbReference type="GO" id="GO:0005524">
    <property type="term" value="F:ATP binding"/>
    <property type="evidence" value="ECO:0007669"/>
    <property type="project" value="InterPro"/>
</dbReference>
<evidence type="ECO:0000256" key="2">
    <source>
        <dbReference type="SAM" id="Phobius"/>
    </source>
</evidence>
<evidence type="ECO:0000313" key="5">
    <source>
        <dbReference type="Proteomes" id="UP000005239"/>
    </source>
</evidence>
<dbReference type="GO" id="GO:0004714">
    <property type="term" value="F:transmembrane receptor protein tyrosine kinase activity"/>
    <property type="evidence" value="ECO:0000318"/>
    <property type="project" value="GO_Central"/>
</dbReference>
<dbReference type="InterPro" id="IPR016187">
    <property type="entry name" value="CTDL_fold"/>
</dbReference>
<dbReference type="Pfam" id="PF00059">
    <property type="entry name" value="Lectin_C"/>
    <property type="match status" value="1"/>
</dbReference>
<accession>A0A2A6BV76</accession>
<feature type="chain" id="PRO_5043713884" evidence="3">
    <location>
        <begin position="18"/>
        <end position="633"/>
    </location>
</feature>
<dbReference type="InterPro" id="IPR001304">
    <property type="entry name" value="C-type_lectin-like"/>
</dbReference>
<dbReference type="GO" id="GO:0005886">
    <property type="term" value="C:plasma membrane"/>
    <property type="evidence" value="ECO:0000318"/>
    <property type="project" value="GO_Central"/>
</dbReference>
<dbReference type="InterPro" id="IPR001245">
    <property type="entry name" value="Ser-Thr/Tyr_kinase_cat_dom"/>
</dbReference>
<dbReference type="CDD" id="cd00037">
    <property type="entry name" value="CLECT"/>
    <property type="match status" value="1"/>
</dbReference>
<dbReference type="Pfam" id="PF07714">
    <property type="entry name" value="PK_Tyr_Ser-Thr"/>
    <property type="match status" value="1"/>
</dbReference>
<protein>
    <submittedName>
        <fullName evidence="4">Protein kinase domain-containing protein</fullName>
    </submittedName>
</protein>
<dbReference type="PROSITE" id="PS00109">
    <property type="entry name" value="PROTEIN_KINASE_TYR"/>
    <property type="match status" value="1"/>
</dbReference>
<dbReference type="SMART" id="SM00034">
    <property type="entry name" value="CLECT"/>
    <property type="match status" value="1"/>
</dbReference>
<feature type="region of interest" description="Disordered" evidence="1">
    <location>
        <begin position="591"/>
        <end position="633"/>
    </location>
</feature>
<dbReference type="InterPro" id="IPR008266">
    <property type="entry name" value="Tyr_kinase_AS"/>
</dbReference>
<reference evidence="4" key="2">
    <citation type="submission" date="2022-06" db="UniProtKB">
        <authorList>
            <consortium name="EnsemblMetazoa"/>
        </authorList>
    </citation>
    <scope>IDENTIFICATION</scope>
    <source>
        <strain evidence="4">PS312</strain>
    </source>
</reference>
<evidence type="ECO:0000256" key="3">
    <source>
        <dbReference type="SAM" id="SignalP"/>
    </source>
</evidence>
<evidence type="ECO:0000313" key="4">
    <source>
        <dbReference type="EnsemblMetazoa" id="PPA01181.1"/>
    </source>
</evidence>
<gene>
    <name evidence="4" type="primary">WBGene00090735</name>
</gene>
<dbReference type="AlphaFoldDB" id="A0A2A6BV76"/>
<keyword evidence="3" id="KW-0732">Signal</keyword>
<dbReference type="InterPro" id="IPR020635">
    <property type="entry name" value="Tyr_kinase_cat_dom"/>
</dbReference>
<dbReference type="PANTHER" id="PTHR24416:SF583">
    <property type="entry name" value="RECEPTOR PROTEIN-TYROSINE KINASE"/>
    <property type="match status" value="1"/>
</dbReference>
<dbReference type="SUPFAM" id="SSF56112">
    <property type="entry name" value="Protein kinase-like (PK-like)"/>
    <property type="match status" value="1"/>
</dbReference>
<dbReference type="PROSITE" id="PS50011">
    <property type="entry name" value="PROTEIN_KINASE_DOM"/>
    <property type="match status" value="1"/>
</dbReference>
<keyword evidence="2" id="KW-0472">Membrane</keyword>
<dbReference type="FunFam" id="1.10.510.10:FF:000994">
    <property type="entry name" value="Hypoxia Inhibited Receptor tyrosine kinase"/>
    <property type="match status" value="1"/>
</dbReference>
<proteinExistence type="predicted"/>
<dbReference type="InterPro" id="IPR000719">
    <property type="entry name" value="Prot_kinase_dom"/>
</dbReference>
<dbReference type="InterPro" id="IPR011009">
    <property type="entry name" value="Kinase-like_dom_sf"/>
</dbReference>
<dbReference type="GO" id="GO:0043235">
    <property type="term" value="C:receptor complex"/>
    <property type="evidence" value="ECO:0000318"/>
    <property type="project" value="GO_Central"/>
</dbReference>
<organism evidence="4 5">
    <name type="scientific">Pristionchus pacificus</name>
    <name type="common">Parasitic nematode worm</name>
    <dbReference type="NCBI Taxonomy" id="54126"/>
    <lineage>
        <taxon>Eukaryota</taxon>
        <taxon>Metazoa</taxon>
        <taxon>Ecdysozoa</taxon>
        <taxon>Nematoda</taxon>
        <taxon>Chromadorea</taxon>
        <taxon>Rhabditida</taxon>
        <taxon>Rhabditina</taxon>
        <taxon>Diplogasteromorpha</taxon>
        <taxon>Diplogasteroidea</taxon>
        <taxon>Neodiplogasteridae</taxon>
        <taxon>Pristionchus</taxon>
    </lineage>
</organism>
<reference evidence="5" key="1">
    <citation type="journal article" date="2008" name="Nat. Genet.">
        <title>The Pristionchus pacificus genome provides a unique perspective on nematode lifestyle and parasitism.</title>
        <authorList>
            <person name="Dieterich C."/>
            <person name="Clifton S.W."/>
            <person name="Schuster L.N."/>
            <person name="Chinwalla A."/>
            <person name="Delehaunty K."/>
            <person name="Dinkelacker I."/>
            <person name="Fulton L."/>
            <person name="Fulton R."/>
            <person name="Godfrey J."/>
            <person name="Minx P."/>
            <person name="Mitreva M."/>
            <person name="Roeseler W."/>
            <person name="Tian H."/>
            <person name="Witte H."/>
            <person name="Yang S.P."/>
            <person name="Wilson R.K."/>
            <person name="Sommer R.J."/>
        </authorList>
    </citation>
    <scope>NUCLEOTIDE SEQUENCE [LARGE SCALE GENOMIC DNA]</scope>
    <source>
        <strain evidence="5">PS312</strain>
    </source>
</reference>
<feature type="compositionally biased region" description="Polar residues" evidence="1">
    <location>
        <begin position="600"/>
        <end position="617"/>
    </location>
</feature>
<dbReference type="OrthoDB" id="3256376at2759"/>
<dbReference type="PRINTS" id="PR00109">
    <property type="entry name" value="TYRKINASE"/>
</dbReference>
<feature type="transmembrane region" description="Helical" evidence="2">
    <location>
        <begin position="145"/>
        <end position="178"/>
    </location>
</feature>
<dbReference type="CDD" id="cd00192">
    <property type="entry name" value="PTKc"/>
    <property type="match status" value="1"/>
</dbReference>
<feature type="signal peptide" evidence="3">
    <location>
        <begin position="1"/>
        <end position="17"/>
    </location>
</feature>
<name>A0A2A6BV76_PRIPA</name>
<keyword evidence="5" id="KW-1185">Reference proteome</keyword>
<dbReference type="PANTHER" id="PTHR24416">
    <property type="entry name" value="TYROSINE-PROTEIN KINASE RECEPTOR"/>
    <property type="match status" value="1"/>
</dbReference>
<accession>A0A8R1Y570</accession>
<dbReference type="Gene3D" id="3.10.100.10">
    <property type="entry name" value="Mannose-Binding Protein A, subunit A"/>
    <property type="match status" value="1"/>
</dbReference>
<dbReference type="FunFam" id="3.30.200.20:FF:001232">
    <property type="entry name" value="Uncharacterized protein"/>
    <property type="match status" value="1"/>
</dbReference>
<dbReference type="SUPFAM" id="SSF56436">
    <property type="entry name" value="C-type lectin-like"/>
    <property type="match status" value="1"/>
</dbReference>
<dbReference type="InterPro" id="IPR016186">
    <property type="entry name" value="C-type_lectin-like/link_sf"/>
</dbReference>
<sequence length="633" mass="72045">MLVPLLASLFSLEIALSETKHKCPDNYRPGNGDGRCYNISYLPAGFEFAVPYDQQINICHDNGGDLVSITTVQEQFSLQWFRDIDQIKFETVFYIGLECENDHWKWTDNRTYNPFAANFADPEATNYCGRMEWTSLTSTFTSYKLFSLLFMCTLGIVFASIIGVIIVAAALIAIYICWRRRKNRQMNKVIQELTAKANYYDQEKAHNVENIRKADWEIDRLFVTVDWTNRLGNGAFGTVFLGHLSTDNLPAMAIESSIAVAALERNNGRVAVKMLSDSSNNADIAFRVEIDLMKNLGFHERLGETDYQTAVNMLACVTESSPTLLIVEFCAKGDLLGHMRKCREYMMSINSHSSLDYQQIITEKQQYIFAVQIACGLEYLSTRGYVHRDIAARNVLVDQNDAAKIGDFGLCRKLENEDGLYLTRGGRLPLKWMAPEALRNFEMSTASDVWAYGVFLFEIVTLGGSPYAGWTHSEVLPRLEAGERMARPDCCPETTDELMTACWMQRPCDRPSFTMIRCHLEDTLERMNCDTNYLLLDSQQEYYHIEPEHDQNVPENVIFSHIRTNQIVRRDHLSLFDGPLPLSVEQLKTTSAETPDGYQLPTSSPLKSPNPFMSPNQKARDDNGYQVPRPSPR</sequence>